<keyword evidence="7 11" id="KW-1133">Transmembrane helix</keyword>
<feature type="transmembrane region" description="Helical" evidence="11">
    <location>
        <begin position="64"/>
        <end position="84"/>
    </location>
</feature>
<feature type="transmembrane region" description="Helical" evidence="11">
    <location>
        <begin position="32"/>
        <end position="52"/>
    </location>
</feature>
<evidence type="ECO:0000256" key="8">
    <source>
        <dbReference type="ARBA" id="ARBA00023136"/>
    </source>
</evidence>
<keyword evidence="6 11" id="KW-0812">Transmembrane</keyword>
<evidence type="ECO:0000256" key="7">
    <source>
        <dbReference type="ARBA" id="ARBA00022989"/>
    </source>
</evidence>
<organism evidence="12 13">
    <name type="scientific">Nocardia ninae NBRC 108245</name>
    <dbReference type="NCBI Taxonomy" id="1210091"/>
    <lineage>
        <taxon>Bacteria</taxon>
        <taxon>Bacillati</taxon>
        <taxon>Actinomycetota</taxon>
        <taxon>Actinomycetes</taxon>
        <taxon>Mycobacteriales</taxon>
        <taxon>Nocardiaceae</taxon>
        <taxon>Nocardia</taxon>
    </lineage>
</organism>
<feature type="transmembrane region" description="Helical" evidence="11">
    <location>
        <begin position="182"/>
        <end position="205"/>
    </location>
</feature>
<comment type="subcellular location">
    <subcellularLocation>
        <location evidence="1">Cell membrane</location>
        <topology evidence="1">Multi-pass membrane protein</topology>
    </subcellularLocation>
</comment>
<evidence type="ECO:0000256" key="3">
    <source>
        <dbReference type="ARBA" id="ARBA00022475"/>
    </source>
</evidence>
<evidence type="ECO:0000256" key="10">
    <source>
        <dbReference type="ARBA" id="ARBA00035686"/>
    </source>
</evidence>
<protein>
    <recommendedName>
        <fullName evidence="10">Xylose transport system permease protein XylH</fullName>
    </recommendedName>
</protein>
<proteinExistence type="predicted"/>
<evidence type="ECO:0000256" key="4">
    <source>
        <dbReference type="ARBA" id="ARBA00022519"/>
    </source>
</evidence>
<evidence type="ECO:0000313" key="13">
    <source>
        <dbReference type="Proteomes" id="UP000321424"/>
    </source>
</evidence>
<evidence type="ECO:0000256" key="9">
    <source>
        <dbReference type="ARBA" id="ARBA00035611"/>
    </source>
</evidence>
<comment type="function">
    <text evidence="9">Part of the binding-protein-dependent transport system for D-xylose. Probably responsible for the translocation of the substrate across the membrane.</text>
</comment>
<feature type="transmembrane region" description="Helical" evidence="11">
    <location>
        <begin position="217"/>
        <end position="241"/>
    </location>
</feature>
<feature type="transmembrane region" description="Helical" evidence="11">
    <location>
        <begin position="247"/>
        <end position="265"/>
    </location>
</feature>
<evidence type="ECO:0000256" key="6">
    <source>
        <dbReference type="ARBA" id="ARBA00022692"/>
    </source>
</evidence>
<keyword evidence="8 11" id="KW-0472">Membrane</keyword>
<keyword evidence="2" id="KW-0813">Transport</keyword>
<feature type="transmembrane region" description="Helical" evidence="11">
    <location>
        <begin position="296"/>
        <end position="317"/>
    </location>
</feature>
<dbReference type="RefSeq" id="WP_147129085.1">
    <property type="nucleotide sequence ID" value="NZ_BJXA01000005.1"/>
</dbReference>
<dbReference type="PANTHER" id="PTHR32196">
    <property type="entry name" value="ABC TRANSPORTER PERMEASE PROTEIN YPHD-RELATED-RELATED"/>
    <property type="match status" value="1"/>
</dbReference>
<accession>A0A511M876</accession>
<keyword evidence="5" id="KW-0762">Sugar transport</keyword>
<dbReference type="EMBL" id="BJXA01000005">
    <property type="protein sequence ID" value="GEM36853.1"/>
    <property type="molecule type" value="Genomic_DNA"/>
</dbReference>
<dbReference type="Pfam" id="PF02653">
    <property type="entry name" value="BPD_transp_2"/>
    <property type="match status" value="1"/>
</dbReference>
<gene>
    <name evidence="12" type="ORF">NN4_13720</name>
</gene>
<feature type="transmembrane region" description="Helical" evidence="11">
    <location>
        <begin position="329"/>
        <end position="345"/>
    </location>
</feature>
<feature type="transmembrane region" description="Helical" evidence="11">
    <location>
        <begin position="352"/>
        <end position="371"/>
    </location>
</feature>
<feature type="transmembrane region" description="Helical" evidence="11">
    <location>
        <begin position="113"/>
        <end position="131"/>
    </location>
</feature>
<dbReference type="GO" id="GO:0022857">
    <property type="term" value="F:transmembrane transporter activity"/>
    <property type="evidence" value="ECO:0007669"/>
    <property type="project" value="InterPro"/>
</dbReference>
<name>A0A511M876_9NOCA</name>
<evidence type="ECO:0000256" key="1">
    <source>
        <dbReference type="ARBA" id="ARBA00004651"/>
    </source>
</evidence>
<dbReference type="CDD" id="cd06579">
    <property type="entry name" value="TM_PBP1_transp_AraH_like"/>
    <property type="match status" value="1"/>
</dbReference>
<dbReference type="PANTHER" id="PTHR32196:SF32">
    <property type="entry name" value="XYLOSE TRANSPORT SYSTEM PERMEASE PROTEIN XYLH"/>
    <property type="match status" value="1"/>
</dbReference>
<dbReference type="OrthoDB" id="3468954at2"/>
<dbReference type="InterPro" id="IPR001851">
    <property type="entry name" value="ABC_transp_permease"/>
</dbReference>
<evidence type="ECO:0000256" key="11">
    <source>
        <dbReference type="SAM" id="Phobius"/>
    </source>
</evidence>
<evidence type="ECO:0000256" key="2">
    <source>
        <dbReference type="ARBA" id="ARBA00022448"/>
    </source>
</evidence>
<feature type="transmembrane region" description="Helical" evidence="11">
    <location>
        <begin position="143"/>
        <end position="162"/>
    </location>
</feature>
<evidence type="ECO:0000256" key="5">
    <source>
        <dbReference type="ARBA" id="ARBA00022597"/>
    </source>
</evidence>
<dbReference type="AlphaFoldDB" id="A0A511M876"/>
<feature type="transmembrane region" description="Helical" evidence="11">
    <location>
        <begin position="89"/>
        <end position="107"/>
    </location>
</feature>
<comment type="caution">
    <text evidence="12">The sequence shown here is derived from an EMBL/GenBank/DDBJ whole genome shotgun (WGS) entry which is preliminary data.</text>
</comment>
<keyword evidence="3" id="KW-1003">Cell membrane</keyword>
<sequence>MSDIVVKKTVWQGNQGRGLADAALDRLRRGEVGSVPVAIGLVIIAAVFYRLNAHFLSAENLTNLALQMAATGTIALGIVLVLLLGEIDLSAGSVSGLTAVVMTLLYVRHGWNVVVAVIAAVAVGAAIGLLHGLMRTMLSMPSFVVTLAGLIGWQGLMLYLLGKEGTVNLPFDRGIATISDTWLAPALGWLLVALLAGGHLAASLVTRQQRVHAKLDVAAPIWIVLRSGGLAVLLGATVAVLNTDRGVPLTLVIFGGLVLALDLILRRTVFGRRMYAVGGNAEAARRAGINVTGIRIAAFVGCSALATLGGILAASRLVAVNQSSGGSDILLNAIAAAVIGGTSLFGGRGRAYAALLGILVIQSITNGMLLLNVDSSVRFMVTGAVLAISVAIDSVARRGAEGAR</sequence>
<keyword evidence="4" id="KW-0997">Cell inner membrane</keyword>
<dbReference type="GO" id="GO:0005886">
    <property type="term" value="C:plasma membrane"/>
    <property type="evidence" value="ECO:0007669"/>
    <property type="project" value="UniProtKB-SubCell"/>
</dbReference>
<feature type="transmembrane region" description="Helical" evidence="11">
    <location>
        <begin position="377"/>
        <end position="396"/>
    </location>
</feature>
<keyword evidence="13" id="KW-1185">Reference proteome</keyword>
<evidence type="ECO:0000313" key="12">
    <source>
        <dbReference type="EMBL" id="GEM36853.1"/>
    </source>
</evidence>
<dbReference type="Proteomes" id="UP000321424">
    <property type="component" value="Unassembled WGS sequence"/>
</dbReference>
<reference evidence="12 13" key="1">
    <citation type="submission" date="2019-07" db="EMBL/GenBank/DDBJ databases">
        <title>Whole genome shotgun sequence of Nocardia ninae NBRC 108245.</title>
        <authorList>
            <person name="Hosoyama A."/>
            <person name="Uohara A."/>
            <person name="Ohji S."/>
            <person name="Ichikawa N."/>
        </authorList>
    </citation>
    <scope>NUCLEOTIDE SEQUENCE [LARGE SCALE GENOMIC DNA]</scope>
    <source>
        <strain evidence="12 13">NBRC 108245</strain>
    </source>
</reference>